<evidence type="ECO:0000313" key="2">
    <source>
        <dbReference type="Proteomes" id="UP000557739"/>
    </source>
</evidence>
<keyword evidence="2" id="KW-1185">Reference proteome</keyword>
<protein>
    <submittedName>
        <fullName evidence="1">Uncharacterized protein</fullName>
    </submittedName>
</protein>
<dbReference type="RefSeq" id="WP_184031164.1">
    <property type="nucleotide sequence ID" value="NZ_JACIJJ010000008.1"/>
</dbReference>
<organism evidence="1 2">
    <name type="scientific">Sphingomonas yantingensis</name>
    <dbReference type="NCBI Taxonomy" id="1241761"/>
    <lineage>
        <taxon>Bacteria</taxon>
        <taxon>Pseudomonadati</taxon>
        <taxon>Pseudomonadota</taxon>
        <taxon>Alphaproteobacteria</taxon>
        <taxon>Sphingomonadales</taxon>
        <taxon>Sphingomonadaceae</taxon>
        <taxon>Sphingomonas</taxon>
    </lineage>
</organism>
<dbReference type="AlphaFoldDB" id="A0A7W9AT57"/>
<name>A0A7W9AT57_9SPHN</name>
<dbReference type="EMBL" id="JACIJJ010000008">
    <property type="protein sequence ID" value="MBB5700133.1"/>
    <property type="molecule type" value="Genomic_DNA"/>
</dbReference>
<evidence type="ECO:0000313" key="1">
    <source>
        <dbReference type="EMBL" id="MBB5700133.1"/>
    </source>
</evidence>
<comment type="caution">
    <text evidence="1">The sequence shown here is derived from an EMBL/GenBank/DDBJ whole genome shotgun (WGS) entry which is preliminary data.</text>
</comment>
<reference evidence="1 2" key="1">
    <citation type="submission" date="2020-08" db="EMBL/GenBank/DDBJ databases">
        <title>Genomic Encyclopedia of Type Strains, Phase IV (KMG-IV): sequencing the most valuable type-strain genomes for metagenomic binning, comparative biology and taxonomic classification.</title>
        <authorList>
            <person name="Goeker M."/>
        </authorList>
    </citation>
    <scope>NUCLEOTIDE SEQUENCE [LARGE SCALE GENOMIC DNA]</scope>
    <source>
        <strain evidence="1 2">DSM 27244</strain>
    </source>
</reference>
<sequence length="402" mass="43443">MTLYTADRLITLRRVDPPAGKPAWANLIADVDRAAAPAELCGPGLYALLLDGAQFYIGLHVGEQAGADCSVLHRWVLHVVGQTMRSRETSFSRRSLRRLLDTRSGDPVSEGLAACLPQGRDTDLAALPGHPLIRGAHCTAQKAVFAARHWDVFAPGNEDAMLSRITCLFQPVAADWAGRLDGAEGRERGAWAREVWLRPAETALADRFRPICNAATPIGTQRDGVGLDEVAAAMAAALPRVLPVFDRADDAAPANARRPAPASVVEAYAERAEPSDSAAAMLADEEGLSIAEQNFRRPLSDAGDRFVDTLRDTAPGNIELYFTDTPDLRLRVAGTRRPLVRLTTAHGSLCCATRLAPEACRRLGFADMWLRESDPMRTQFLFDPAATAPGAILDLVGANRLR</sequence>
<gene>
    <name evidence="1" type="ORF">FHR19_003515</name>
</gene>
<proteinExistence type="predicted"/>
<accession>A0A7W9AT57</accession>
<dbReference type="Proteomes" id="UP000557739">
    <property type="component" value="Unassembled WGS sequence"/>
</dbReference>